<evidence type="ECO:0000313" key="2">
    <source>
        <dbReference type="EMBL" id="KIL78480.1"/>
    </source>
</evidence>
<dbReference type="RefSeq" id="WP_156141461.1">
    <property type="nucleotide sequence ID" value="NZ_JARTHD010000033.1"/>
</dbReference>
<dbReference type="Proteomes" id="UP000031982">
    <property type="component" value="Unassembled WGS sequence"/>
</dbReference>
<keyword evidence="3" id="KW-1185">Reference proteome</keyword>
<dbReference type="EMBL" id="JXLP01000009">
    <property type="protein sequence ID" value="KIL78480.1"/>
    <property type="molecule type" value="Genomic_DNA"/>
</dbReference>
<proteinExistence type="predicted"/>
<accession>A0ABR5AV44</accession>
<dbReference type="PROSITE" id="PS51257">
    <property type="entry name" value="PROKAR_LIPOPROTEIN"/>
    <property type="match status" value="1"/>
</dbReference>
<gene>
    <name evidence="2" type="ORF">SD77_4160</name>
</gene>
<dbReference type="InterPro" id="IPR032710">
    <property type="entry name" value="NTF2-like_dom_sf"/>
</dbReference>
<evidence type="ECO:0000313" key="3">
    <source>
        <dbReference type="Proteomes" id="UP000031982"/>
    </source>
</evidence>
<dbReference type="SUPFAM" id="SSF54427">
    <property type="entry name" value="NTF2-like"/>
    <property type="match status" value="1"/>
</dbReference>
<dbReference type="Gene3D" id="3.10.450.50">
    <property type="match status" value="1"/>
</dbReference>
<protein>
    <recommendedName>
        <fullName evidence="4">Lipoprotein</fullName>
    </recommendedName>
</protein>
<feature type="compositionally biased region" description="Low complexity" evidence="1">
    <location>
        <begin position="32"/>
        <end position="42"/>
    </location>
</feature>
<feature type="compositionally biased region" description="Basic and acidic residues" evidence="1">
    <location>
        <begin position="43"/>
        <end position="53"/>
    </location>
</feature>
<sequence>MIRKFMGLVLAAGVLLAGCGDDEKEQKEQTEQTEAPPAAEAPKPADDQPEKAKPPMTTQPIEEADNIPPQEKEELMKTFNRHVDAFNSKDLDAYMDTISKNTERNYEEERLYVKKVFDTFDAKMEPKHTVIIKYDPEKKEAYIFVAMKSVTKDLQTGKEIEETTRQIMTFNKEKDGWKQTALSAMK</sequence>
<evidence type="ECO:0008006" key="4">
    <source>
        <dbReference type="Google" id="ProtNLM"/>
    </source>
</evidence>
<comment type="caution">
    <text evidence="2">The sequence shown here is derived from an EMBL/GenBank/DDBJ whole genome shotgun (WGS) entry which is preliminary data.</text>
</comment>
<feature type="region of interest" description="Disordered" evidence="1">
    <location>
        <begin position="21"/>
        <end position="70"/>
    </location>
</feature>
<evidence type="ECO:0000256" key="1">
    <source>
        <dbReference type="SAM" id="MobiDB-lite"/>
    </source>
</evidence>
<organism evidence="2 3">
    <name type="scientific">Bacillus badius</name>
    <dbReference type="NCBI Taxonomy" id="1455"/>
    <lineage>
        <taxon>Bacteria</taxon>
        <taxon>Bacillati</taxon>
        <taxon>Bacillota</taxon>
        <taxon>Bacilli</taxon>
        <taxon>Bacillales</taxon>
        <taxon>Bacillaceae</taxon>
        <taxon>Pseudobacillus</taxon>
    </lineage>
</organism>
<name>A0ABR5AV44_BACBA</name>
<reference evidence="2 3" key="1">
    <citation type="submission" date="2015-01" db="EMBL/GenBank/DDBJ databases">
        <title>Genome Assembly of Bacillus badius MTCC 1458.</title>
        <authorList>
            <person name="Verma A."/>
            <person name="Khatri I."/>
            <person name="Mual P."/>
            <person name="Subramanian S."/>
            <person name="Krishnamurthi S."/>
        </authorList>
    </citation>
    <scope>NUCLEOTIDE SEQUENCE [LARGE SCALE GENOMIC DNA]</scope>
    <source>
        <strain evidence="2 3">MTCC 1458</strain>
    </source>
</reference>